<keyword evidence="3" id="KW-1185">Reference proteome</keyword>
<feature type="chain" id="PRO_5012329710" evidence="1">
    <location>
        <begin position="24"/>
        <end position="169"/>
    </location>
</feature>
<protein>
    <submittedName>
        <fullName evidence="2">Uncharacterized protein</fullName>
    </submittedName>
</protein>
<evidence type="ECO:0000313" key="2">
    <source>
        <dbReference type="EMBL" id="OWT43550.1"/>
    </source>
</evidence>
<comment type="caution">
    <text evidence="2">The sequence shown here is derived from an EMBL/GenBank/DDBJ whole genome shotgun (WGS) entry which is preliminary data.</text>
</comment>
<gene>
    <name evidence="2" type="ORF">VFPPC_18723</name>
</gene>
<accession>A0A219AS10</accession>
<dbReference type="KEGG" id="pchm:VFPPC_18723"/>
<sequence length="169" mass="18591">MMENSKDVMTLCVCIIIADVVLCWPSSNGLDLIVLKHVLTSSWLAESDNVPACHTTTTQINQSWVALEKIQEEETLTAHAAGAAGAADVAGSTRQDGGWLLTLDEKLDSNQGPGTRRINGWTVKYRRLLGVYDVRSLGLFKFNATVEMMQLDGAQRCLCLREVVKHRMG</sequence>
<feature type="signal peptide" evidence="1">
    <location>
        <begin position="1"/>
        <end position="23"/>
    </location>
</feature>
<keyword evidence="1" id="KW-0732">Signal</keyword>
<proteinExistence type="predicted"/>
<dbReference type="AlphaFoldDB" id="A0A219AS10"/>
<dbReference type="RefSeq" id="XP_022285964.1">
    <property type="nucleotide sequence ID" value="XM_022430292.1"/>
</dbReference>
<dbReference type="EMBL" id="LSBJ02000001">
    <property type="protein sequence ID" value="OWT43550.1"/>
    <property type="molecule type" value="Genomic_DNA"/>
</dbReference>
<evidence type="ECO:0000256" key="1">
    <source>
        <dbReference type="SAM" id="SignalP"/>
    </source>
</evidence>
<reference evidence="2 3" key="1">
    <citation type="journal article" date="2016" name="PLoS Pathog.">
        <title>Biosynthesis of antibiotic leucinostatins in bio-control fungus Purpureocillium lilacinum and their inhibition on phytophthora revealed by genome mining.</title>
        <authorList>
            <person name="Wang G."/>
            <person name="Liu Z."/>
            <person name="Lin R."/>
            <person name="Li E."/>
            <person name="Mao Z."/>
            <person name="Ling J."/>
            <person name="Yang Y."/>
            <person name="Yin W.B."/>
            <person name="Xie B."/>
        </authorList>
    </citation>
    <scope>NUCLEOTIDE SEQUENCE [LARGE SCALE GENOMIC DNA]</scope>
    <source>
        <strain evidence="2">170</strain>
    </source>
</reference>
<dbReference type="GeneID" id="33937411"/>
<evidence type="ECO:0000313" key="3">
    <source>
        <dbReference type="Proteomes" id="UP000078397"/>
    </source>
</evidence>
<organism evidence="2 3">
    <name type="scientific">Pochonia chlamydosporia 170</name>
    <dbReference type="NCBI Taxonomy" id="1380566"/>
    <lineage>
        <taxon>Eukaryota</taxon>
        <taxon>Fungi</taxon>
        <taxon>Dikarya</taxon>
        <taxon>Ascomycota</taxon>
        <taxon>Pezizomycotina</taxon>
        <taxon>Sordariomycetes</taxon>
        <taxon>Hypocreomycetidae</taxon>
        <taxon>Hypocreales</taxon>
        <taxon>Clavicipitaceae</taxon>
        <taxon>Pochonia</taxon>
    </lineage>
</organism>
<dbReference type="Proteomes" id="UP000078397">
    <property type="component" value="Unassembled WGS sequence"/>
</dbReference>
<name>A0A219AS10_METCM</name>